<dbReference type="PROSITE" id="PS51737">
    <property type="entry name" value="RECOMBINASE_DNA_BIND"/>
    <property type="match status" value="1"/>
</dbReference>
<keyword evidence="1" id="KW-0229">DNA integration</keyword>
<evidence type="ECO:0000256" key="5">
    <source>
        <dbReference type="PROSITE-ProRule" id="PRU10137"/>
    </source>
</evidence>
<feature type="active site" description="O-(5'-phospho-DNA)-serine intermediate" evidence="4 5">
    <location>
        <position position="14"/>
    </location>
</feature>
<evidence type="ECO:0000256" key="4">
    <source>
        <dbReference type="PIRSR" id="PIRSR606118-50"/>
    </source>
</evidence>
<evidence type="ECO:0000259" key="8">
    <source>
        <dbReference type="PROSITE" id="PS51737"/>
    </source>
</evidence>
<dbReference type="InterPro" id="IPR050639">
    <property type="entry name" value="SSR_resolvase"/>
</dbReference>
<dbReference type="InterPro" id="IPR036162">
    <property type="entry name" value="Resolvase-like_N_sf"/>
</dbReference>
<dbReference type="GO" id="GO:0003677">
    <property type="term" value="F:DNA binding"/>
    <property type="evidence" value="ECO:0007669"/>
    <property type="project" value="UniProtKB-KW"/>
</dbReference>
<dbReference type="GO" id="GO:0015074">
    <property type="term" value="P:DNA integration"/>
    <property type="evidence" value="ECO:0007669"/>
    <property type="project" value="UniProtKB-KW"/>
</dbReference>
<dbReference type="Pfam" id="PF07508">
    <property type="entry name" value="Recombinase"/>
    <property type="match status" value="1"/>
</dbReference>
<dbReference type="OrthoDB" id="9811097at2"/>
<evidence type="ECO:0000259" key="7">
    <source>
        <dbReference type="PROSITE" id="PS51736"/>
    </source>
</evidence>
<name>A0A1Q8E648_9STRE</name>
<dbReference type="PROSITE" id="PS00397">
    <property type="entry name" value="RECOMBINASES_1"/>
    <property type="match status" value="1"/>
</dbReference>
<dbReference type="Gene3D" id="3.40.50.1390">
    <property type="entry name" value="Resolvase, N-terminal catalytic domain"/>
    <property type="match status" value="1"/>
</dbReference>
<evidence type="ECO:0000256" key="2">
    <source>
        <dbReference type="ARBA" id="ARBA00023125"/>
    </source>
</evidence>
<dbReference type="Gene3D" id="3.90.1750.20">
    <property type="entry name" value="Putative Large Serine Recombinase, Chain B, Domain 2"/>
    <property type="match status" value="1"/>
</dbReference>
<evidence type="ECO:0000313" key="10">
    <source>
        <dbReference type="Proteomes" id="UP000186890"/>
    </source>
</evidence>
<keyword evidence="10" id="KW-1185">Reference proteome</keyword>
<dbReference type="InterPro" id="IPR025827">
    <property type="entry name" value="Zn_ribbon_recom_dom"/>
</dbReference>
<evidence type="ECO:0000256" key="1">
    <source>
        <dbReference type="ARBA" id="ARBA00022908"/>
    </source>
</evidence>
<keyword evidence="3" id="KW-0233">DNA recombination</keyword>
<evidence type="ECO:0000256" key="6">
    <source>
        <dbReference type="SAM" id="Coils"/>
    </source>
</evidence>
<dbReference type="GO" id="GO:0000150">
    <property type="term" value="F:DNA strand exchange activity"/>
    <property type="evidence" value="ECO:0007669"/>
    <property type="project" value="InterPro"/>
</dbReference>
<reference evidence="10" key="1">
    <citation type="submission" date="2016-12" db="EMBL/GenBank/DDBJ databases">
        <authorList>
            <person name="Gulvik C.A."/>
        </authorList>
    </citation>
    <scope>NUCLEOTIDE SEQUENCE [LARGE SCALE GENOMIC DNA]</scope>
    <source>
        <strain evidence="10">NED12-00049-6B</strain>
    </source>
</reference>
<comment type="caution">
    <text evidence="9">The sequence shown here is derived from an EMBL/GenBank/DDBJ whole genome shotgun (WGS) entry which is preliminary data.</text>
</comment>
<feature type="coiled-coil region" evidence="6">
    <location>
        <begin position="367"/>
        <end position="415"/>
    </location>
</feature>
<dbReference type="PANTHER" id="PTHR30461">
    <property type="entry name" value="DNA-INVERTASE FROM LAMBDOID PROPHAGE"/>
    <property type="match status" value="1"/>
</dbReference>
<dbReference type="CDD" id="cd03768">
    <property type="entry name" value="SR_ResInv"/>
    <property type="match status" value="1"/>
</dbReference>
<dbReference type="SUPFAM" id="SSF53041">
    <property type="entry name" value="Resolvase-like"/>
    <property type="match status" value="1"/>
</dbReference>
<feature type="domain" description="Resolvase/invertase-type recombinase catalytic" evidence="7">
    <location>
        <begin position="6"/>
        <end position="154"/>
    </location>
</feature>
<dbReference type="InterPro" id="IPR006118">
    <property type="entry name" value="Recombinase_CS"/>
</dbReference>
<organism evidence="9 10">
    <name type="scientific">Streptococcus cuniculi</name>
    <dbReference type="NCBI Taxonomy" id="1432788"/>
    <lineage>
        <taxon>Bacteria</taxon>
        <taxon>Bacillati</taxon>
        <taxon>Bacillota</taxon>
        <taxon>Bacilli</taxon>
        <taxon>Lactobacillales</taxon>
        <taxon>Streptococcaceae</taxon>
        <taxon>Streptococcus</taxon>
    </lineage>
</organism>
<dbReference type="AlphaFoldDB" id="A0A1Q8E648"/>
<gene>
    <name evidence="9" type="ORF">BU202_08065</name>
</gene>
<dbReference type="InterPro" id="IPR011109">
    <property type="entry name" value="DNA_bind_recombinase_dom"/>
</dbReference>
<dbReference type="EMBL" id="MSJM01000007">
    <property type="protein sequence ID" value="OLF47272.1"/>
    <property type="molecule type" value="Genomic_DNA"/>
</dbReference>
<evidence type="ECO:0000256" key="3">
    <source>
        <dbReference type="ARBA" id="ARBA00023172"/>
    </source>
</evidence>
<dbReference type="RefSeq" id="WP_075105273.1">
    <property type="nucleotide sequence ID" value="NZ_MSJM01000007.1"/>
</dbReference>
<keyword evidence="6" id="KW-0175">Coiled coil</keyword>
<dbReference type="Pfam" id="PF13408">
    <property type="entry name" value="Zn_ribbon_recom"/>
    <property type="match status" value="1"/>
</dbReference>
<proteinExistence type="predicted"/>
<dbReference type="InterPro" id="IPR038109">
    <property type="entry name" value="DNA_bind_recomb_sf"/>
</dbReference>
<evidence type="ECO:0000313" key="9">
    <source>
        <dbReference type="EMBL" id="OLF47272.1"/>
    </source>
</evidence>
<protein>
    <submittedName>
        <fullName evidence="9">Integrase</fullName>
    </submittedName>
</protein>
<dbReference type="SMART" id="SM00857">
    <property type="entry name" value="Resolvase"/>
    <property type="match status" value="1"/>
</dbReference>
<dbReference type="Proteomes" id="UP000186890">
    <property type="component" value="Unassembled WGS sequence"/>
</dbReference>
<dbReference type="PANTHER" id="PTHR30461:SF23">
    <property type="entry name" value="DNA RECOMBINASE-RELATED"/>
    <property type="match status" value="1"/>
</dbReference>
<keyword evidence="2" id="KW-0238">DNA-binding</keyword>
<dbReference type="InterPro" id="IPR006119">
    <property type="entry name" value="Resolv_N"/>
</dbReference>
<feature type="domain" description="Recombinase" evidence="8">
    <location>
        <begin position="163"/>
        <end position="268"/>
    </location>
</feature>
<dbReference type="PROSITE" id="PS51736">
    <property type="entry name" value="RECOMBINASES_3"/>
    <property type="match status" value="1"/>
</dbReference>
<sequence length="472" mass="54261">MIATNKVAIYVRVSTISQAEEGYSIDEQINKLKAYCDIKDWSIYDVYSDGGFSGASTNRPALERLINDAMKKEFDTVIVYKLDRLSRSQKDTLYLIEEIFNKYDIAFYSLAENFDTSTAFGKAMVGILSVFAQLEREQIKERMLLGKLGRAKAGHSMMWTNPPFGYRISKGDKVVSINPVQSVIVKRIFSEYIAGKPISKILTDLDTEGHVGRSKPWSLTTIKDILKNPTYWGKIRYQGELYDGLHEPIISEEEFKLAQVELRRRQDETFSRTNNPRPFQSKYMLSGLLKCGYCGSTLRIYVAHKRKDGTYPPLKYQCANRFSKDTKKRCNSRQYDKSELEATIISKLNQLRLNNDIEVVTKPNINKDELKQEIQAIATKLNRLTDLYVDGIINRDDLQKRRLALENQKSILESELAIDHDELLTRRKQTILEELGRLNLIEGSYVEQTTIVRKVVKEILVKTGSIDLMLDI</sequence>
<accession>A0A1Q8E648</accession>
<dbReference type="Pfam" id="PF00239">
    <property type="entry name" value="Resolvase"/>
    <property type="match status" value="1"/>
</dbReference>